<name>A0A1H0QDM9_9ACTN</name>
<keyword evidence="6 7" id="KW-0472">Membrane</keyword>
<feature type="transmembrane region" description="Helical" evidence="7">
    <location>
        <begin position="665"/>
        <end position="688"/>
    </location>
</feature>
<dbReference type="Gene3D" id="1.20.1640.10">
    <property type="entry name" value="Multidrug efflux transporter AcrB transmembrane domain"/>
    <property type="match status" value="2"/>
</dbReference>
<feature type="transmembrane region" description="Helical" evidence="7">
    <location>
        <begin position="539"/>
        <end position="556"/>
    </location>
</feature>
<feature type="transmembrane region" description="Helical" evidence="7">
    <location>
        <begin position="22"/>
        <end position="42"/>
    </location>
</feature>
<feature type="transmembrane region" description="Helical" evidence="7">
    <location>
        <begin position="316"/>
        <end position="338"/>
    </location>
</feature>
<dbReference type="Proteomes" id="UP000199497">
    <property type="component" value="Unassembled WGS sequence"/>
</dbReference>
<evidence type="ECO:0000256" key="1">
    <source>
        <dbReference type="ARBA" id="ARBA00004651"/>
    </source>
</evidence>
<dbReference type="EMBL" id="FNJR01000002">
    <property type="protein sequence ID" value="SDP15462.1"/>
    <property type="molecule type" value="Genomic_DNA"/>
</dbReference>
<dbReference type="PANTHER" id="PTHR33406:SF6">
    <property type="entry name" value="MEMBRANE PROTEIN YDGH-RELATED"/>
    <property type="match status" value="1"/>
</dbReference>
<evidence type="ECO:0000313" key="10">
    <source>
        <dbReference type="Proteomes" id="UP000199497"/>
    </source>
</evidence>
<gene>
    <name evidence="9" type="ORF">SAMN04487905_102190</name>
</gene>
<dbReference type="InterPro" id="IPR050545">
    <property type="entry name" value="Mycobact_MmpL"/>
</dbReference>
<keyword evidence="5 7" id="KW-1133">Transmembrane helix</keyword>
<evidence type="ECO:0000256" key="4">
    <source>
        <dbReference type="ARBA" id="ARBA00022692"/>
    </source>
</evidence>
<dbReference type="InterPro" id="IPR004869">
    <property type="entry name" value="MMPL_dom"/>
</dbReference>
<dbReference type="SUPFAM" id="SSF82866">
    <property type="entry name" value="Multidrug efflux transporter AcrB transmembrane domain"/>
    <property type="match status" value="2"/>
</dbReference>
<protein>
    <submittedName>
        <fullName evidence="9">Putative drug exporter of the RND superfamily</fullName>
    </submittedName>
</protein>
<dbReference type="PROSITE" id="PS50156">
    <property type="entry name" value="SSD"/>
    <property type="match status" value="1"/>
</dbReference>
<dbReference type="GO" id="GO:0005886">
    <property type="term" value="C:plasma membrane"/>
    <property type="evidence" value="ECO:0007669"/>
    <property type="project" value="UniProtKB-SubCell"/>
</dbReference>
<accession>A0A1H0QDM9</accession>
<sequence length="711" mass="74664">MNSTGHPPDTDQHPPRARRPRWLIPASLVIAWLVLGGIGGPFTGKLAEVAENDSSTFLPASAEATKVEELRRRFSGGQRVPAFVVAERAEGITDSDRRYLTRASERIASVEGVERVSPPIPSPGDDQALRVVVSIDSGAEPADSVSAMRTVLERPPPGLTTLVSGPAAQAADLSEAFSGVDGLLLLVAGGVVLLILVLVYRSPLLPVLVLLSAVFALGAASLAVYFLAVGDVLALNGQSQGILFILVVGAATDYALLLVSRFREELRAAPDKYRALARSWRATLEPILASAGTVILGLLCLLFSDLNSNRSLGPVAAIGIAAALLASTTFLPAVLALFGRAAFWPFPPVSAARGSTRRGGGEPRTSDNRRTGAWECVATWVGRAPRAIWIGSTVLLLLGTLGLPQLRADGTARSEVFLTPVESVAGQELLSEHFPGGAGAPTVIIAEADSAERVTRAAEVAGVADVAVTRTETGEPRVVDGLVRVEAVLTDPADSEAALTTVRRIRESVHAVEGADALVGGTSAIQLDTRLTAERDRSVIIPIVLLVILAVLALLLRALVAPLVLLATVVLSFAATMGVSALVFNHVLDMPGADPVVPLYGFVFLVALGIDYNIFLMTRAREEVRRSEHRTGVLRGLSVTGGVITSAGVVLAATFAALAVLPILFLAQLAFIVAFGVLLDTLIVRSLLVPALSLDIGRVTWWPARLGRRKG</sequence>
<keyword evidence="10" id="KW-1185">Reference proteome</keyword>
<evidence type="ECO:0000256" key="5">
    <source>
        <dbReference type="ARBA" id="ARBA00022989"/>
    </source>
</evidence>
<comment type="subcellular location">
    <subcellularLocation>
        <location evidence="1">Cell membrane</location>
        <topology evidence="1">Multi-pass membrane protein</topology>
    </subcellularLocation>
</comment>
<comment type="similarity">
    <text evidence="2">Belongs to the resistance-nodulation-cell division (RND) (TC 2.A.6) family. MmpL subfamily.</text>
</comment>
<dbReference type="Pfam" id="PF03176">
    <property type="entry name" value="MMPL"/>
    <property type="match status" value="2"/>
</dbReference>
<evidence type="ECO:0000256" key="3">
    <source>
        <dbReference type="ARBA" id="ARBA00022475"/>
    </source>
</evidence>
<keyword evidence="3" id="KW-1003">Cell membrane</keyword>
<evidence type="ECO:0000256" key="2">
    <source>
        <dbReference type="ARBA" id="ARBA00010157"/>
    </source>
</evidence>
<feature type="transmembrane region" description="Helical" evidence="7">
    <location>
        <begin position="241"/>
        <end position="262"/>
    </location>
</feature>
<reference evidence="10" key="1">
    <citation type="submission" date="2016-10" db="EMBL/GenBank/DDBJ databases">
        <authorList>
            <person name="Varghese N."/>
            <person name="Submissions S."/>
        </authorList>
    </citation>
    <scope>NUCLEOTIDE SEQUENCE [LARGE SCALE GENOMIC DNA]</scope>
    <source>
        <strain evidence="10">DSM 46732</strain>
    </source>
</reference>
<evidence type="ECO:0000256" key="6">
    <source>
        <dbReference type="ARBA" id="ARBA00023136"/>
    </source>
</evidence>
<dbReference type="AlphaFoldDB" id="A0A1H0QDM9"/>
<feature type="transmembrane region" description="Helical" evidence="7">
    <location>
        <begin position="182"/>
        <end position="200"/>
    </location>
</feature>
<keyword evidence="4 7" id="KW-0812">Transmembrane</keyword>
<evidence type="ECO:0000259" key="8">
    <source>
        <dbReference type="PROSITE" id="PS50156"/>
    </source>
</evidence>
<feature type="domain" description="SSD" evidence="8">
    <location>
        <begin position="566"/>
        <end position="694"/>
    </location>
</feature>
<dbReference type="OrthoDB" id="2365435at2"/>
<dbReference type="STRING" id="405564.SAMN04487905_102190"/>
<evidence type="ECO:0000313" key="9">
    <source>
        <dbReference type="EMBL" id="SDP15462.1"/>
    </source>
</evidence>
<dbReference type="RefSeq" id="WP_092597727.1">
    <property type="nucleotide sequence ID" value="NZ_FNJR01000002.1"/>
</dbReference>
<dbReference type="InterPro" id="IPR000731">
    <property type="entry name" value="SSD"/>
</dbReference>
<dbReference type="PANTHER" id="PTHR33406">
    <property type="entry name" value="MEMBRANE PROTEIN MJ1562-RELATED"/>
    <property type="match status" value="1"/>
</dbReference>
<feature type="transmembrane region" description="Helical" evidence="7">
    <location>
        <begin position="596"/>
        <end position="616"/>
    </location>
</feature>
<feature type="transmembrane region" description="Helical" evidence="7">
    <location>
        <begin position="283"/>
        <end position="304"/>
    </location>
</feature>
<evidence type="ECO:0000256" key="7">
    <source>
        <dbReference type="SAM" id="Phobius"/>
    </source>
</evidence>
<feature type="transmembrane region" description="Helical" evidence="7">
    <location>
        <begin position="637"/>
        <end position="659"/>
    </location>
</feature>
<feature type="transmembrane region" description="Helical" evidence="7">
    <location>
        <begin position="207"/>
        <end position="229"/>
    </location>
</feature>
<proteinExistence type="inferred from homology"/>
<organism evidence="9 10">
    <name type="scientific">Actinopolyspora xinjiangensis</name>
    <dbReference type="NCBI Taxonomy" id="405564"/>
    <lineage>
        <taxon>Bacteria</taxon>
        <taxon>Bacillati</taxon>
        <taxon>Actinomycetota</taxon>
        <taxon>Actinomycetes</taxon>
        <taxon>Actinopolysporales</taxon>
        <taxon>Actinopolysporaceae</taxon>
        <taxon>Actinopolyspora</taxon>
    </lineage>
</organism>